<gene>
    <name evidence="2" type="ORF">RR48_11981</name>
</gene>
<sequence>MATCSRDLLGWGTRGEARGGAGRGGEGGGEGPCLASSGRAASSSYFGATLSPQSLAAPPIARSCYARIDYTLIRPSRALCQRCGTITSTLCYTLRFLHSRRIFPGHPALHLLLAW</sequence>
<dbReference type="InParanoid" id="A0A194RJX6"/>
<protein>
    <submittedName>
        <fullName evidence="2">Uncharacterized protein</fullName>
    </submittedName>
</protein>
<name>A0A194RJX6_PAPMA</name>
<reference evidence="2 3" key="1">
    <citation type="journal article" date="2015" name="Nat. Commun.">
        <title>Outbred genome sequencing and CRISPR/Cas9 gene editing in butterflies.</title>
        <authorList>
            <person name="Li X."/>
            <person name="Fan D."/>
            <person name="Zhang W."/>
            <person name="Liu G."/>
            <person name="Zhang L."/>
            <person name="Zhao L."/>
            <person name="Fang X."/>
            <person name="Chen L."/>
            <person name="Dong Y."/>
            <person name="Chen Y."/>
            <person name="Ding Y."/>
            <person name="Zhao R."/>
            <person name="Feng M."/>
            <person name="Zhu Y."/>
            <person name="Feng Y."/>
            <person name="Jiang X."/>
            <person name="Zhu D."/>
            <person name="Xiang H."/>
            <person name="Feng X."/>
            <person name="Li S."/>
            <person name="Wang J."/>
            <person name="Zhang G."/>
            <person name="Kronforst M.R."/>
            <person name="Wang W."/>
        </authorList>
    </citation>
    <scope>NUCLEOTIDE SEQUENCE [LARGE SCALE GENOMIC DNA]</scope>
    <source>
        <strain evidence="2">Ya'a_city_454_Pm</strain>
        <tissue evidence="2">Whole body</tissue>
    </source>
</reference>
<accession>A0A194RJX6</accession>
<keyword evidence="3" id="KW-1185">Reference proteome</keyword>
<proteinExistence type="predicted"/>
<evidence type="ECO:0000313" key="2">
    <source>
        <dbReference type="EMBL" id="KPJ18133.1"/>
    </source>
</evidence>
<evidence type="ECO:0000313" key="3">
    <source>
        <dbReference type="Proteomes" id="UP000053240"/>
    </source>
</evidence>
<evidence type="ECO:0000256" key="1">
    <source>
        <dbReference type="SAM" id="MobiDB-lite"/>
    </source>
</evidence>
<dbReference type="AlphaFoldDB" id="A0A194RJX6"/>
<dbReference type="EMBL" id="KQ460045">
    <property type="protein sequence ID" value="KPJ18133.1"/>
    <property type="molecule type" value="Genomic_DNA"/>
</dbReference>
<organism evidence="2 3">
    <name type="scientific">Papilio machaon</name>
    <name type="common">Old World swallowtail butterfly</name>
    <dbReference type="NCBI Taxonomy" id="76193"/>
    <lineage>
        <taxon>Eukaryota</taxon>
        <taxon>Metazoa</taxon>
        <taxon>Ecdysozoa</taxon>
        <taxon>Arthropoda</taxon>
        <taxon>Hexapoda</taxon>
        <taxon>Insecta</taxon>
        <taxon>Pterygota</taxon>
        <taxon>Neoptera</taxon>
        <taxon>Endopterygota</taxon>
        <taxon>Lepidoptera</taxon>
        <taxon>Glossata</taxon>
        <taxon>Ditrysia</taxon>
        <taxon>Papilionoidea</taxon>
        <taxon>Papilionidae</taxon>
        <taxon>Papilioninae</taxon>
        <taxon>Papilio</taxon>
    </lineage>
</organism>
<dbReference type="Proteomes" id="UP000053240">
    <property type="component" value="Unassembled WGS sequence"/>
</dbReference>
<feature type="region of interest" description="Disordered" evidence="1">
    <location>
        <begin position="1"/>
        <end position="39"/>
    </location>
</feature>
<feature type="compositionally biased region" description="Gly residues" evidence="1">
    <location>
        <begin position="18"/>
        <end position="31"/>
    </location>
</feature>